<evidence type="ECO:0000313" key="1">
    <source>
        <dbReference type="EMBL" id="CAC5406463.1"/>
    </source>
</evidence>
<proteinExistence type="predicted"/>
<accession>A0A6J8DCS8</accession>
<organism evidence="1 2">
    <name type="scientific">Mytilus coruscus</name>
    <name type="common">Sea mussel</name>
    <dbReference type="NCBI Taxonomy" id="42192"/>
    <lineage>
        <taxon>Eukaryota</taxon>
        <taxon>Metazoa</taxon>
        <taxon>Spiralia</taxon>
        <taxon>Lophotrochozoa</taxon>
        <taxon>Mollusca</taxon>
        <taxon>Bivalvia</taxon>
        <taxon>Autobranchia</taxon>
        <taxon>Pteriomorphia</taxon>
        <taxon>Mytilida</taxon>
        <taxon>Mytiloidea</taxon>
        <taxon>Mytilidae</taxon>
        <taxon>Mytilinae</taxon>
        <taxon>Mytilus</taxon>
    </lineage>
</organism>
<protein>
    <submittedName>
        <fullName evidence="1">Uncharacterized protein</fullName>
    </submittedName>
</protein>
<keyword evidence="2" id="KW-1185">Reference proteome</keyword>
<name>A0A6J8DCS8_MYTCO</name>
<dbReference type="Proteomes" id="UP000507470">
    <property type="component" value="Unassembled WGS sequence"/>
</dbReference>
<dbReference type="AlphaFoldDB" id="A0A6J8DCS8"/>
<gene>
    <name evidence="1" type="ORF">MCOR_40035</name>
</gene>
<evidence type="ECO:0000313" key="2">
    <source>
        <dbReference type="Proteomes" id="UP000507470"/>
    </source>
</evidence>
<reference evidence="1 2" key="1">
    <citation type="submission" date="2020-06" db="EMBL/GenBank/DDBJ databases">
        <authorList>
            <person name="Li R."/>
            <person name="Bekaert M."/>
        </authorList>
    </citation>
    <scope>NUCLEOTIDE SEQUENCE [LARGE SCALE GENOMIC DNA]</scope>
    <source>
        <strain evidence="2">wild</strain>
    </source>
</reference>
<dbReference type="EMBL" id="CACVKT020007228">
    <property type="protein sequence ID" value="CAC5406463.1"/>
    <property type="molecule type" value="Genomic_DNA"/>
</dbReference>
<sequence length="171" mass="19909">MYHFAIQNLTKPNESANCKRRIFRLLDTIELDEPKRFKPVSVNRSIHRVHYVENGIISVKKLSFYSCDYCLNGHYSNCQNCHITGIERRITMTREDEPNRETDFEAEDETEIEDSVNRGCIIAVVADDPNDDYFLLKASGKTQILNVDTTDKWGAYFRKGSEIIRGLYFEN</sequence>